<dbReference type="PRINTS" id="PR00315">
    <property type="entry name" value="ELONGATNFCT"/>
</dbReference>
<feature type="binding site" evidence="7">
    <location>
        <begin position="122"/>
        <end position="126"/>
    </location>
    <ligand>
        <name>GTP</name>
        <dbReference type="ChEBI" id="CHEBI:37565"/>
    </ligand>
</feature>
<keyword evidence="3 7" id="KW-0963">Cytoplasm</keyword>
<dbReference type="SUPFAM" id="SSF52540">
    <property type="entry name" value="P-loop containing nucleoside triphosphate hydrolases"/>
    <property type="match status" value="1"/>
</dbReference>
<dbReference type="InterPro" id="IPR041732">
    <property type="entry name" value="RF3_GTP-bd"/>
</dbReference>
<dbReference type="SUPFAM" id="SSF50447">
    <property type="entry name" value="Translation proteins"/>
    <property type="match status" value="1"/>
</dbReference>
<dbReference type="InterPro" id="IPR038467">
    <property type="entry name" value="RF3_dom_3_sf"/>
</dbReference>
<dbReference type="Proteomes" id="UP001165652">
    <property type="component" value="Unassembled WGS sequence"/>
</dbReference>
<dbReference type="InterPro" id="IPR000795">
    <property type="entry name" value="T_Tr_GTP-bd_dom"/>
</dbReference>
<dbReference type="Pfam" id="PF22042">
    <property type="entry name" value="EF-G_D2"/>
    <property type="match status" value="1"/>
</dbReference>
<dbReference type="Gene3D" id="3.30.70.3280">
    <property type="entry name" value="Peptide chain release factor 3, domain III"/>
    <property type="match status" value="1"/>
</dbReference>
<dbReference type="NCBIfam" id="TIGR00231">
    <property type="entry name" value="small_GTP"/>
    <property type="match status" value="1"/>
</dbReference>
<dbReference type="PANTHER" id="PTHR43556:SF2">
    <property type="entry name" value="PEPTIDE CHAIN RELEASE FACTOR RF3"/>
    <property type="match status" value="1"/>
</dbReference>
<evidence type="ECO:0000259" key="10">
    <source>
        <dbReference type="PROSITE" id="PS51722"/>
    </source>
</evidence>
<dbReference type="PROSITE" id="PS00301">
    <property type="entry name" value="G_TR_1"/>
    <property type="match status" value="1"/>
</dbReference>
<dbReference type="PANTHER" id="PTHR43556">
    <property type="entry name" value="PEPTIDE CHAIN RELEASE FACTOR RF3"/>
    <property type="match status" value="1"/>
</dbReference>
<feature type="binding site" evidence="7">
    <location>
        <begin position="176"/>
        <end position="179"/>
    </location>
    <ligand>
        <name>GTP</name>
        <dbReference type="ChEBI" id="CHEBI:37565"/>
    </ligand>
</feature>
<evidence type="ECO:0000256" key="5">
    <source>
        <dbReference type="ARBA" id="ARBA00022917"/>
    </source>
</evidence>
<keyword evidence="6 7" id="KW-0342">GTP-binding</keyword>
<dbReference type="Gene3D" id="3.40.50.300">
    <property type="entry name" value="P-loop containing nucleotide triphosphate hydrolases"/>
    <property type="match status" value="1"/>
</dbReference>
<feature type="region of interest" description="Disordered" evidence="9">
    <location>
        <begin position="1"/>
        <end position="40"/>
    </location>
</feature>
<dbReference type="EMBL" id="JAQQLI010000021">
    <property type="protein sequence ID" value="MDC7786896.1"/>
    <property type="molecule type" value="Genomic_DNA"/>
</dbReference>
<comment type="subcellular location">
    <subcellularLocation>
        <location evidence="1 7">Cytoplasm</location>
    </subcellularLocation>
</comment>
<comment type="function">
    <text evidence="7">Increases the formation of ribosomal termination complexes and stimulates activities of RF-1 and RF-2. It binds guanine nucleotides and has strong preference for UGA stop codons. It may interact directly with the ribosome. The stimulation of RF-1 and RF-2 is significantly reduced by GTP and GDP, but not by GMP.</text>
</comment>
<dbReference type="Pfam" id="PF16658">
    <property type="entry name" value="RF3_C"/>
    <property type="match status" value="1"/>
</dbReference>
<dbReference type="InterPro" id="IPR027417">
    <property type="entry name" value="P-loop_NTPase"/>
</dbReference>
<keyword evidence="5 7" id="KW-0648">Protein biosynthesis</keyword>
<feature type="domain" description="Tr-type G" evidence="10">
    <location>
        <begin position="45"/>
        <end position="309"/>
    </location>
</feature>
<evidence type="ECO:0000256" key="2">
    <source>
        <dbReference type="ARBA" id="ARBA00009978"/>
    </source>
</evidence>
<keyword evidence="4 7" id="KW-0547">Nucleotide-binding</keyword>
<reference evidence="11" key="1">
    <citation type="journal article" date="2023" name="Microbiol Resour">
        <title>Genome Sequences of Rhodoplanes serenus and Two Thermotolerant Strains, Rhodoplanes tepidamans and 'Rhodoplanes cryptolactis,' Further Refine the Genus.</title>
        <authorList>
            <person name="Rayyan A.A."/>
            <person name="Kyndt J.A."/>
        </authorList>
    </citation>
    <scope>NUCLEOTIDE SEQUENCE</scope>
    <source>
        <strain evidence="11">DSM 9987</strain>
    </source>
</reference>
<dbReference type="SUPFAM" id="SSF54980">
    <property type="entry name" value="EF-G C-terminal domain-like"/>
    <property type="match status" value="1"/>
</dbReference>
<feature type="binding site" evidence="7">
    <location>
        <begin position="54"/>
        <end position="61"/>
    </location>
    <ligand>
        <name>GTP</name>
        <dbReference type="ChEBI" id="CHEBI:37565"/>
    </ligand>
</feature>
<organism evidence="11 12">
    <name type="scientific">Rhodoplanes tepidamans</name>
    <name type="common">Rhodoplanes cryptolactis</name>
    <dbReference type="NCBI Taxonomy" id="200616"/>
    <lineage>
        <taxon>Bacteria</taxon>
        <taxon>Pseudomonadati</taxon>
        <taxon>Pseudomonadota</taxon>
        <taxon>Alphaproteobacteria</taxon>
        <taxon>Hyphomicrobiales</taxon>
        <taxon>Nitrobacteraceae</taxon>
        <taxon>Rhodoplanes</taxon>
    </lineage>
</organism>
<dbReference type="InterPro" id="IPR032090">
    <property type="entry name" value="RF3_C"/>
</dbReference>
<protein>
    <recommendedName>
        <fullName evidence="7 8">Peptide chain release factor 3</fullName>
        <shortName evidence="7">RF-3</shortName>
    </recommendedName>
</protein>
<dbReference type="PROSITE" id="PS51722">
    <property type="entry name" value="G_TR_2"/>
    <property type="match status" value="1"/>
</dbReference>
<dbReference type="CDD" id="cd04169">
    <property type="entry name" value="RF3"/>
    <property type="match status" value="1"/>
</dbReference>
<accession>A0ABT5JBA8</accession>
<dbReference type="Gene3D" id="2.40.30.10">
    <property type="entry name" value="Translation factors"/>
    <property type="match status" value="1"/>
</dbReference>
<dbReference type="InterPro" id="IPR004548">
    <property type="entry name" value="PrfC"/>
</dbReference>
<dbReference type="InterPro" id="IPR009000">
    <property type="entry name" value="Transl_B-barrel_sf"/>
</dbReference>
<evidence type="ECO:0000256" key="3">
    <source>
        <dbReference type="ARBA" id="ARBA00022490"/>
    </source>
</evidence>
<keyword evidence="12" id="KW-1185">Reference proteome</keyword>
<feature type="compositionally biased region" description="Low complexity" evidence="9">
    <location>
        <begin position="10"/>
        <end position="40"/>
    </location>
</feature>
<reference evidence="11" key="2">
    <citation type="submission" date="2023-02" db="EMBL/GenBank/DDBJ databases">
        <authorList>
            <person name="Rayyan A."/>
            <person name="Meyer T."/>
            <person name="Kyndt J.A."/>
        </authorList>
    </citation>
    <scope>NUCLEOTIDE SEQUENCE</scope>
    <source>
        <strain evidence="11">DSM 9987</strain>
    </source>
</reference>
<evidence type="ECO:0000256" key="7">
    <source>
        <dbReference type="HAMAP-Rule" id="MF_00072"/>
    </source>
</evidence>
<gene>
    <name evidence="7" type="primary">prfC</name>
    <name evidence="11" type="ORF">PQJ73_14475</name>
</gene>
<dbReference type="CDD" id="cd16259">
    <property type="entry name" value="RF3_III"/>
    <property type="match status" value="1"/>
</dbReference>
<dbReference type="HAMAP" id="MF_00072">
    <property type="entry name" value="Rel_fac_3"/>
    <property type="match status" value="1"/>
</dbReference>
<evidence type="ECO:0000256" key="9">
    <source>
        <dbReference type="SAM" id="MobiDB-lite"/>
    </source>
</evidence>
<dbReference type="InterPro" id="IPR031157">
    <property type="entry name" value="G_TR_CS"/>
</dbReference>
<comment type="similarity">
    <text evidence="2 7">Belongs to the TRAFAC class translation factor GTPase superfamily. Classic translation factor GTPase family. PrfC subfamily.</text>
</comment>
<evidence type="ECO:0000256" key="8">
    <source>
        <dbReference type="NCBIfam" id="TIGR00503"/>
    </source>
</evidence>
<name>A0ABT5JBA8_RHOTP</name>
<dbReference type="InterPro" id="IPR005225">
    <property type="entry name" value="Small_GTP-bd"/>
</dbReference>
<dbReference type="NCBIfam" id="NF001964">
    <property type="entry name" value="PRK00741.1"/>
    <property type="match status" value="1"/>
</dbReference>
<dbReference type="InterPro" id="IPR053905">
    <property type="entry name" value="EF-G-like_DII"/>
</dbReference>
<evidence type="ECO:0000256" key="6">
    <source>
        <dbReference type="ARBA" id="ARBA00023134"/>
    </source>
</evidence>
<dbReference type="RefSeq" id="WP_272777743.1">
    <property type="nucleotide sequence ID" value="NZ_JAQQLI010000021.1"/>
</dbReference>
<dbReference type="NCBIfam" id="TIGR00503">
    <property type="entry name" value="prfC"/>
    <property type="match status" value="1"/>
</dbReference>
<sequence length="562" mass="61308">MTQPLRDLDPALAEPAADSSALPAPDGAAAAASPAASSPLASEVERRRTFAIISHPDAGKTTLTEKLLLFGGAINLAGEVKAKKNRRDTRSDWMSIERERGISVVTSVMTFDYRDRVFNLLDTPGHEDFSEDTYRTLTAVDSAVMVIDAAKGIEARTRKLFEVCRLRDIPIVTFINKMDRESRDPFEILDEIEKTLALDTTPMTWPIGRGRDFVGTFDIERGGVRLLDAKDDSGPPVAMEMSEIAALNATLDADAIAAEMELVTEACPRFDLGSFLEGHLTPVYFGSALKNFGVRDLLDGLHRFAPPPRAQNSDAGPIDAADPRMSAFVFKIQANMDPNHRDRIAFARLCSGKLVRGMKAKLVRTGKPVTLSTPHFFFAQDRSLADEAFAGDVVGIPNHGTLRIGDTLTEGRDITFVGVPSFAPEILRRVRLSDAMKAKKLKQALQELAEEGVVQVFRPTDGSPALVGVVGPLQLDVLKARLAAEYGLPVEFEPAEFQLARWIASDDKAALDTFVAANRSGIAEDLDGDLVYLARNEFYLGYTRDRAPGIAFTDVKETQKGA</sequence>
<proteinExistence type="inferred from homology"/>
<comment type="caution">
    <text evidence="11">The sequence shown here is derived from an EMBL/GenBank/DDBJ whole genome shotgun (WGS) entry which is preliminary data.</text>
</comment>
<evidence type="ECO:0000256" key="1">
    <source>
        <dbReference type="ARBA" id="ARBA00004496"/>
    </source>
</evidence>
<evidence type="ECO:0000256" key="4">
    <source>
        <dbReference type="ARBA" id="ARBA00022741"/>
    </source>
</evidence>
<evidence type="ECO:0000313" key="11">
    <source>
        <dbReference type="EMBL" id="MDC7786896.1"/>
    </source>
</evidence>
<dbReference type="InterPro" id="IPR035647">
    <property type="entry name" value="EFG_III/V"/>
</dbReference>
<evidence type="ECO:0000313" key="12">
    <source>
        <dbReference type="Proteomes" id="UP001165652"/>
    </source>
</evidence>
<dbReference type="Pfam" id="PF00009">
    <property type="entry name" value="GTP_EFTU"/>
    <property type="match status" value="1"/>
</dbReference>